<dbReference type="InterPro" id="IPR013324">
    <property type="entry name" value="RNA_pol_sigma_r3/r4-like"/>
</dbReference>
<dbReference type="SUPFAM" id="SSF88946">
    <property type="entry name" value="Sigma2 domain of RNA polymerase sigma factors"/>
    <property type="match status" value="1"/>
</dbReference>
<dbReference type="Pfam" id="PF08281">
    <property type="entry name" value="Sigma70_r4_2"/>
    <property type="match status" value="1"/>
</dbReference>
<dbReference type="InterPro" id="IPR039425">
    <property type="entry name" value="RNA_pol_sigma-70-like"/>
</dbReference>
<dbReference type="InterPro" id="IPR013249">
    <property type="entry name" value="RNA_pol_sigma70_r4_t2"/>
</dbReference>
<dbReference type="STRING" id="1220578.FPE01S_03_02390"/>
<evidence type="ECO:0000256" key="1">
    <source>
        <dbReference type="ARBA" id="ARBA00010641"/>
    </source>
</evidence>
<name>A0A0E9N3E7_9BACT</name>
<evidence type="ECO:0000256" key="4">
    <source>
        <dbReference type="ARBA" id="ARBA00023163"/>
    </source>
</evidence>
<proteinExistence type="inferred from homology"/>
<comment type="similarity">
    <text evidence="1">Belongs to the sigma-70 factor family. ECF subfamily.</text>
</comment>
<evidence type="ECO:0000256" key="2">
    <source>
        <dbReference type="ARBA" id="ARBA00023015"/>
    </source>
</evidence>
<dbReference type="PANTHER" id="PTHR43133:SF46">
    <property type="entry name" value="RNA POLYMERASE SIGMA-70 FACTOR ECF SUBFAMILY"/>
    <property type="match status" value="1"/>
</dbReference>
<dbReference type="GO" id="GO:0006352">
    <property type="term" value="P:DNA-templated transcription initiation"/>
    <property type="evidence" value="ECO:0007669"/>
    <property type="project" value="InterPro"/>
</dbReference>
<keyword evidence="7" id="KW-1185">Reference proteome</keyword>
<keyword evidence="2" id="KW-0805">Transcription regulation</keyword>
<dbReference type="Gene3D" id="1.10.1740.10">
    <property type="match status" value="1"/>
</dbReference>
<organism evidence="6 7">
    <name type="scientific">Flavihumibacter petaseus NBRC 106054</name>
    <dbReference type="NCBI Taxonomy" id="1220578"/>
    <lineage>
        <taxon>Bacteria</taxon>
        <taxon>Pseudomonadati</taxon>
        <taxon>Bacteroidota</taxon>
        <taxon>Chitinophagia</taxon>
        <taxon>Chitinophagales</taxon>
        <taxon>Chitinophagaceae</taxon>
        <taxon>Flavihumibacter</taxon>
    </lineage>
</organism>
<dbReference type="InterPro" id="IPR014284">
    <property type="entry name" value="RNA_pol_sigma-70_dom"/>
</dbReference>
<reference evidence="6 7" key="1">
    <citation type="submission" date="2015-04" db="EMBL/GenBank/DDBJ databases">
        <title>Whole genome shotgun sequence of Flavihumibacter petaseus NBRC 106054.</title>
        <authorList>
            <person name="Miyazawa S."/>
            <person name="Hosoyama A."/>
            <person name="Hashimoto M."/>
            <person name="Noguchi M."/>
            <person name="Tsuchikane K."/>
            <person name="Ohji S."/>
            <person name="Yamazoe A."/>
            <person name="Ichikawa N."/>
            <person name="Kimura A."/>
            <person name="Fujita N."/>
        </authorList>
    </citation>
    <scope>NUCLEOTIDE SEQUENCE [LARGE SCALE GENOMIC DNA]</scope>
    <source>
        <strain evidence="6 7">NBRC 106054</strain>
    </source>
</reference>
<dbReference type="InterPro" id="IPR013325">
    <property type="entry name" value="RNA_pol_sigma_r2"/>
</dbReference>
<accession>A0A0E9N3E7</accession>
<dbReference type="NCBIfam" id="TIGR02937">
    <property type="entry name" value="sigma70-ECF"/>
    <property type="match status" value="1"/>
</dbReference>
<dbReference type="Gene3D" id="1.10.10.10">
    <property type="entry name" value="Winged helix-like DNA-binding domain superfamily/Winged helix DNA-binding domain"/>
    <property type="match status" value="1"/>
</dbReference>
<gene>
    <name evidence="6" type="ORF">FPE01S_03_02390</name>
</gene>
<dbReference type="GO" id="GO:0016987">
    <property type="term" value="F:sigma factor activity"/>
    <property type="evidence" value="ECO:0007669"/>
    <property type="project" value="UniProtKB-KW"/>
</dbReference>
<comment type="caution">
    <text evidence="6">The sequence shown here is derived from an EMBL/GenBank/DDBJ whole genome shotgun (WGS) entry which is preliminary data.</text>
</comment>
<dbReference type="AlphaFoldDB" id="A0A0E9N3E7"/>
<evidence type="ECO:0000313" key="7">
    <source>
        <dbReference type="Proteomes" id="UP000033121"/>
    </source>
</evidence>
<dbReference type="Proteomes" id="UP000033121">
    <property type="component" value="Unassembled WGS sequence"/>
</dbReference>
<dbReference type="RefSeq" id="WP_046370162.1">
    <property type="nucleotide sequence ID" value="NZ_BBWV01000003.1"/>
</dbReference>
<keyword evidence="4" id="KW-0804">Transcription</keyword>
<dbReference type="CDD" id="cd06171">
    <property type="entry name" value="Sigma70_r4"/>
    <property type="match status" value="1"/>
</dbReference>
<feature type="domain" description="RNA polymerase sigma factor 70 region 4 type 2" evidence="5">
    <location>
        <begin position="130"/>
        <end position="183"/>
    </location>
</feature>
<evidence type="ECO:0000259" key="5">
    <source>
        <dbReference type="Pfam" id="PF08281"/>
    </source>
</evidence>
<dbReference type="SUPFAM" id="SSF88659">
    <property type="entry name" value="Sigma3 and sigma4 domains of RNA polymerase sigma factors"/>
    <property type="match status" value="1"/>
</dbReference>
<dbReference type="GO" id="GO:0003677">
    <property type="term" value="F:DNA binding"/>
    <property type="evidence" value="ECO:0007669"/>
    <property type="project" value="InterPro"/>
</dbReference>
<dbReference type="PANTHER" id="PTHR43133">
    <property type="entry name" value="RNA POLYMERASE ECF-TYPE SIGMA FACTO"/>
    <property type="match status" value="1"/>
</dbReference>
<dbReference type="EMBL" id="BBWV01000003">
    <property type="protein sequence ID" value="GAO44201.1"/>
    <property type="molecule type" value="Genomic_DNA"/>
</dbReference>
<dbReference type="InterPro" id="IPR036388">
    <property type="entry name" value="WH-like_DNA-bd_sf"/>
</dbReference>
<evidence type="ECO:0000313" key="6">
    <source>
        <dbReference type="EMBL" id="GAO44201.1"/>
    </source>
</evidence>
<dbReference type="OrthoDB" id="9150024at2"/>
<evidence type="ECO:0000256" key="3">
    <source>
        <dbReference type="ARBA" id="ARBA00023082"/>
    </source>
</evidence>
<sequence length="203" mass="24208">MSANTDTQTTASYQQHWQAFRMHNEQSLYWLYHAEYDRFYRFGLLSSPDAHLVKSAINTVFIDLWGRRTTLPEVENVRGYLFICFKRQLFHAIRREKDLTVELPANPPVILTESSYEDALIGHELDNIRREQIRKALDNLTERQRMFIRMRFFEELEYEDIAEQSNTSVRTVYNTIHNAISRLREELGDVPFVLAWLTILKKF</sequence>
<keyword evidence="3" id="KW-0731">Sigma factor</keyword>
<protein>
    <submittedName>
        <fullName evidence="6">Putative RNA polymerase ECF-type sigma factor</fullName>
    </submittedName>
</protein>